<dbReference type="STRING" id="36874.HQ34_07415"/>
<dbReference type="Pfam" id="PF02690">
    <property type="entry name" value="Na_Pi_cotrans"/>
    <property type="match status" value="2"/>
</dbReference>
<feature type="transmembrane region" description="Helical" evidence="6">
    <location>
        <begin position="221"/>
        <end position="243"/>
    </location>
</feature>
<evidence type="ECO:0000256" key="3">
    <source>
        <dbReference type="ARBA" id="ARBA00022692"/>
    </source>
</evidence>
<evidence type="ECO:0000256" key="5">
    <source>
        <dbReference type="ARBA" id="ARBA00023136"/>
    </source>
</evidence>
<feature type="transmembrane region" description="Helical" evidence="6">
    <location>
        <begin position="82"/>
        <end position="104"/>
    </location>
</feature>
<dbReference type="InterPro" id="IPR026022">
    <property type="entry name" value="PhoU_dom"/>
</dbReference>
<dbReference type="Pfam" id="PF01895">
    <property type="entry name" value="PhoU"/>
    <property type="match status" value="1"/>
</dbReference>
<feature type="transmembrane region" description="Helical" evidence="6">
    <location>
        <begin position="111"/>
        <end position="131"/>
    </location>
</feature>
<dbReference type="RefSeq" id="WP_036851111.1">
    <property type="nucleotide sequence ID" value="NZ_JQJD01000023.1"/>
</dbReference>
<dbReference type="Gene3D" id="1.20.58.220">
    <property type="entry name" value="Phosphate transport system protein phou homolog 2, domain 2"/>
    <property type="match status" value="1"/>
</dbReference>
<feature type="transmembrane region" description="Helical" evidence="6">
    <location>
        <begin position="47"/>
        <end position="76"/>
    </location>
</feature>
<proteinExistence type="predicted"/>
<accession>A0A0A2ES34</accession>
<feature type="transmembrane region" description="Helical" evidence="6">
    <location>
        <begin position="328"/>
        <end position="355"/>
    </location>
</feature>
<dbReference type="eggNOG" id="COG1283">
    <property type="taxonomic scope" value="Bacteria"/>
</dbReference>
<reference evidence="8 9" key="1">
    <citation type="submission" date="2014-08" db="EMBL/GenBank/DDBJ databases">
        <title>Porphyromonas cangingivalis strain:COT-109_OH1386 Genome sequencing.</title>
        <authorList>
            <person name="Wallis C."/>
            <person name="Deusch O."/>
            <person name="O'Flynn C."/>
            <person name="Davis I."/>
            <person name="Jospin G."/>
            <person name="Darling A.E."/>
            <person name="Coil D.A."/>
            <person name="Alexiev A."/>
            <person name="Horsfall A."/>
            <person name="Kirkwood N."/>
            <person name="Harris S."/>
            <person name="Eisen J.A."/>
        </authorList>
    </citation>
    <scope>NUCLEOTIDE SEQUENCE [LARGE SCALE GENOMIC DNA]</scope>
    <source>
        <strain evidence="9">COT-109 OH1386</strain>
    </source>
</reference>
<dbReference type="InterPro" id="IPR038078">
    <property type="entry name" value="PhoU-like_sf"/>
</dbReference>
<dbReference type="Proteomes" id="UP000030125">
    <property type="component" value="Unassembled WGS sequence"/>
</dbReference>
<comment type="subcellular location">
    <subcellularLocation>
        <location evidence="1">Cell membrane</location>
        <topology evidence="1">Multi-pass membrane protein</topology>
    </subcellularLocation>
</comment>
<dbReference type="NCBIfam" id="TIGR00704">
    <property type="entry name" value="NaPi_cotrn_rel"/>
    <property type="match status" value="1"/>
</dbReference>
<dbReference type="NCBIfam" id="NF037997">
    <property type="entry name" value="Na_Pi_symport"/>
    <property type="match status" value="1"/>
</dbReference>
<feature type="domain" description="PhoU" evidence="7">
    <location>
        <begin position="406"/>
        <end position="493"/>
    </location>
</feature>
<evidence type="ECO:0000259" key="7">
    <source>
        <dbReference type="Pfam" id="PF01895"/>
    </source>
</evidence>
<dbReference type="GO" id="GO:0044341">
    <property type="term" value="P:sodium-dependent phosphate transport"/>
    <property type="evidence" value="ECO:0007669"/>
    <property type="project" value="InterPro"/>
</dbReference>
<evidence type="ECO:0000256" key="6">
    <source>
        <dbReference type="SAM" id="Phobius"/>
    </source>
</evidence>
<dbReference type="EMBL" id="JQJD01000023">
    <property type="protein sequence ID" value="KGN81728.1"/>
    <property type="molecule type" value="Genomic_DNA"/>
</dbReference>
<dbReference type="PANTHER" id="PTHR10010:SF46">
    <property type="entry name" value="SODIUM-DEPENDENT PHOSPHATE TRANSPORT PROTEIN 2B"/>
    <property type="match status" value="1"/>
</dbReference>
<feature type="transmembrane region" description="Helical" evidence="6">
    <location>
        <begin position="255"/>
        <end position="280"/>
    </location>
</feature>
<keyword evidence="9" id="KW-1185">Reference proteome</keyword>
<comment type="caution">
    <text evidence="8">The sequence shown here is derived from an EMBL/GenBank/DDBJ whole genome shotgun (WGS) entry which is preliminary data.</text>
</comment>
<dbReference type="GO" id="GO:0005886">
    <property type="term" value="C:plasma membrane"/>
    <property type="evidence" value="ECO:0007669"/>
    <property type="project" value="UniProtKB-SubCell"/>
</dbReference>
<dbReference type="SUPFAM" id="SSF109755">
    <property type="entry name" value="PhoU-like"/>
    <property type="match status" value="1"/>
</dbReference>
<sequence>MNYGFLDFLTLIGSLGIFLYGMKIMSEGLQKIAGDKMRSILSAMTRNRLLGVFTGILITALVQSSSATTLMVVSFVNAGLLTLAQAVTVIMGANVGTTVTAWVISLFGFKVDIASFAIPLIALSIPFIFSGNGTRKSWGEFIIGFAFLFIGLQFLKDNVPDLKANPEALAFLQSYTDMGFGSVIIFLLLGTILTIIVQSSSATVAITLIMCSKGWISFDLAAAMVLGENIGTTVTANIAALGANVPARRAAIAHLIFNVFGVLWMLVLFRPFLSLIINLVSGWGPGDPTSMYTFINGLDPQRLALLNDFDPSTADASLMADKELMDKYVVATSFGLSLYHSLFNIINVSVMIWFVKGYVYLCNKIIPSKQEVSGNEEFQLRYISFGMLSTSELSLAQAQKEMALFGERAGRMLGMVDSLLDEKDQEKFMETFNRIEKYENICDRMEVEIANYLSKVSEGRLSMEGKEKIRVMLRATTEIESIGDSCYNLAQAVKRKVDNNANFTEQMMRNVKRMIELDQKALDRMNIILKKSDILPEDALESYNIENAINNLRNDLKLKSLEDFGNKACDYQDSVYYNDMINECEHLGDFVLNTVQAVVEKKF</sequence>
<keyword evidence="4 6" id="KW-1133">Transmembrane helix</keyword>
<dbReference type="AlphaFoldDB" id="A0A0A2ES34"/>
<keyword evidence="2" id="KW-1003">Cell membrane</keyword>
<dbReference type="PANTHER" id="PTHR10010">
    <property type="entry name" value="SOLUTE CARRIER FAMILY 34 SODIUM PHOSPHATE , MEMBER 2-RELATED"/>
    <property type="match status" value="1"/>
</dbReference>
<feature type="transmembrane region" description="Helical" evidence="6">
    <location>
        <begin position="137"/>
        <end position="155"/>
    </location>
</feature>
<dbReference type="GO" id="GO:0005436">
    <property type="term" value="F:sodium:phosphate symporter activity"/>
    <property type="evidence" value="ECO:0007669"/>
    <property type="project" value="InterPro"/>
</dbReference>
<evidence type="ECO:0000313" key="8">
    <source>
        <dbReference type="EMBL" id="KGN81728.1"/>
    </source>
</evidence>
<evidence type="ECO:0000313" key="9">
    <source>
        <dbReference type="Proteomes" id="UP000030125"/>
    </source>
</evidence>
<evidence type="ECO:0000256" key="4">
    <source>
        <dbReference type="ARBA" id="ARBA00022989"/>
    </source>
</evidence>
<feature type="transmembrane region" description="Helical" evidence="6">
    <location>
        <begin position="183"/>
        <end position="209"/>
    </location>
</feature>
<feature type="transmembrane region" description="Helical" evidence="6">
    <location>
        <begin position="6"/>
        <end position="26"/>
    </location>
</feature>
<organism evidence="8 9">
    <name type="scientific">Porphyromonas cangingivalis</name>
    <dbReference type="NCBI Taxonomy" id="36874"/>
    <lineage>
        <taxon>Bacteria</taxon>
        <taxon>Pseudomonadati</taxon>
        <taxon>Bacteroidota</taxon>
        <taxon>Bacteroidia</taxon>
        <taxon>Bacteroidales</taxon>
        <taxon>Porphyromonadaceae</taxon>
        <taxon>Porphyromonas</taxon>
    </lineage>
</organism>
<dbReference type="InterPro" id="IPR004633">
    <property type="entry name" value="NaPi_cotrn-rel/YqeW-like"/>
</dbReference>
<dbReference type="InterPro" id="IPR003841">
    <property type="entry name" value="Na/Pi_transpt"/>
</dbReference>
<gene>
    <name evidence="8" type="ORF">HQ35_03550</name>
</gene>
<evidence type="ECO:0000256" key="1">
    <source>
        <dbReference type="ARBA" id="ARBA00004651"/>
    </source>
</evidence>
<dbReference type="OrthoDB" id="9763003at2"/>
<keyword evidence="5 6" id="KW-0472">Membrane</keyword>
<evidence type="ECO:0000256" key="2">
    <source>
        <dbReference type="ARBA" id="ARBA00022475"/>
    </source>
</evidence>
<name>A0A0A2ES34_PORCN</name>
<keyword evidence="3 6" id="KW-0812">Transmembrane</keyword>
<protein>
    <submittedName>
        <fullName evidence="8">Na/Pi cotransporter</fullName>
    </submittedName>
</protein>